<comment type="similarity">
    <text evidence="3">In the N-terminal section; belongs to the dihydrofolate reductase family.</text>
</comment>
<evidence type="ECO:0000256" key="13">
    <source>
        <dbReference type="ARBA" id="ARBA00023268"/>
    </source>
</evidence>
<dbReference type="HOGENOM" id="CLU_021669_2_2_1"/>
<dbReference type="PaxDb" id="35128-Thaps13647"/>
<dbReference type="GO" id="GO:0006730">
    <property type="term" value="P:one-carbon metabolic process"/>
    <property type="evidence" value="ECO:0007669"/>
    <property type="project" value="UniProtKB-KW"/>
</dbReference>
<dbReference type="SUPFAM" id="SSF55831">
    <property type="entry name" value="Thymidylate synthase/dCMP hydroxymethylase"/>
    <property type="match status" value="1"/>
</dbReference>
<dbReference type="CDD" id="cd00351">
    <property type="entry name" value="TS_Pyrimidine_HMase"/>
    <property type="match status" value="1"/>
</dbReference>
<feature type="domain" description="DHFR" evidence="20">
    <location>
        <begin position="1"/>
        <end position="212"/>
    </location>
</feature>
<evidence type="ECO:0000256" key="16">
    <source>
        <dbReference type="ARBA" id="ARBA00048873"/>
    </source>
</evidence>
<dbReference type="GeneID" id="7444096"/>
<dbReference type="FunFam" id="3.40.430.10:FF:000028">
    <property type="entry name" value="Bifunctional dihydrofolate reductase-thymidylate synthase"/>
    <property type="match status" value="1"/>
</dbReference>
<dbReference type="Pfam" id="PF00303">
    <property type="entry name" value="Thymidylat_synt"/>
    <property type="match status" value="1"/>
</dbReference>
<evidence type="ECO:0000256" key="5">
    <source>
        <dbReference type="ARBA" id="ARBA00012856"/>
    </source>
</evidence>
<proteinExistence type="inferred from homology"/>
<dbReference type="PANTHER" id="PTHR11548">
    <property type="entry name" value="THYMIDYLATE SYNTHASE 1"/>
    <property type="match status" value="1"/>
</dbReference>
<evidence type="ECO:0000256" key="12">
    <source>
        <dbReference type="ARBA" id="ARBA00023002"/>
    </source>
</evidence>
<dbReference type="PROSITE" id="PS51330">
    <property type="entry name" value="DHFR_2"/>
    <property type="match status" value="1"/>
</dbReference>
<dbReference type="GO" id="GO:0004799">
    <property type="term" value="F:thymidylate synthase activity"/>
    <property type="evidence" value="ECO:0000318"/>
    <property type="project" value="GO_Central"/>
</dbReference>
<dbReference type="OMA" id="ENQYLDM"/>
<dbReference type="EMBL" id="CP001160">
    <property type="protein sequence ID" value="ACI64525.1"/>
    <property type="molecule type" value="Genomic_DNA"/>
</dbReference>
<evidence type="ECO:0000256" key="15">
    <source>
        <dbReference type="ARBA" id="ARBA00047344"/>
    </source>
</evidence>
<dbReference type="Proteomes" id="UP000001449">
    <property type="component" value="Chromosome 7"/>
</dbReference>
<comment type="function">
    <text evidence="14">Bifunctional enzyme. Involved in de novo dTMP biosynthesis. Key enzyme in folate metabolism. Catalyzes an essential reaction for de novo glycine and purine synthesis, DNA precursor synthesis, and for the conversion of dUMP to dTMP.</text>
</comment>
<dbReference type="Gene3D" id="3.40.430.10">
    <property type="entry name" value="Dihydrofolate Reductase, subunit A"/>
    <property type="match status" value="1"/>
</dbReference>
<evidence type="ECO:0000256" key="8">
    <source>
        <dbReference type="ARBA" id="ARBA00022603"/>
    </source>
</evidence>
<keyword evidence="8 21" id="KW-0489">Methyltransferase</keyword>
<dbReference type="GO" id="GO:0046654">
    <property type="term" value="P:tetrahydrofolate biosynthetic process"/>
    <property type="evidence" value="ECO:0007669"/>
    <property type="project" value="UniProtKB-UniPathway"/>
</dbReference>
<dbReference type="GO" id="GO:0004146">
    <property type="term" value="F:dihydrofolate reductase activity"/>
    <property type="evidence" value="ECO:0007669"/>
    <property type="project" value="UniProtKB-EC"/>
</dbReference>
<dbReference type="PRINTS" id="PR00108">
    <property type="entry name" value="THYMDSNTHASE"/>
</dbReference>
<dbReference type="NCBIfam" id="NF002497">
    <property type="entry name" value="PRK01827.1-3"/>
    <property type="match status" value="1"/>
</dbReference>
<dbReference type="eggNOG" id="KOG1324">
    <property type="taxonomic scope" value="Eukaryota"/>
</dbReference>
<dbReference type="CDD" id="cd00209">
    <property type="entry name" value="DHFR"/>
    <property type="match status" value="1"/>
</dbReference>
<dbReference type="KEGG" id="tps:THAPS_13647"/>
<organism evidence="21 22">
    <name type="scientific">Thalassiosira pseudonana</name>
    <name type="common">Marine diatom</name>
    <name type="synonym">Cyclotella nana</name>
    <dbReference type="NCBI Taxonomy" id="35128"/>
    <lineage>
        <taxon>Eukaryota</taxon>
        <taxon>Sar</taxon>
        <taxon>Stramenopiles</taxon>
        <taxon>Ochrophyta</taxon>
        <taxon>Bacillariophyta</taxon>
        <taxon>Coscinodiscophyceae</taxon>
        <taxon>Thalassiosirophycidae</taxon>
        <taxon>Thalassiosirales</taxon>
        <taxon>Thalassiosiraceae</taxon>
        <taxon>Thalassiosira</taxon>
    </lineage>
</organism>
<evidence type="ECO:0000313" key="21">
    <source>
        <dbReference type="EMBL" id="ACI64525.1"/>
    </source>
</evidence>
<dbReference type="PROSITE" id="PS00075">
    <property type="entry name" value="DHFR_1"/>
    <property type="match status" value="1"/>
</dbReference>
<dbReference type="InterPro" id="IPR012262">
    <property type="entry name" value="DHFR-TS"/>
</dbReference>
<keyword evidence="10" id="KW-0545">Nucleotide biosynthesis</keyword>
<comment type="catalytic activity">
    <reaction evidence="15">
        <text>dUMP + (6R)-5,10-methylene-5,6,7,8-tetrahydrofolate = 7,8-dihydrofolate + dTMP</text>
        <dbReference type="Rhea" id="RHEA:12104"/>
        <dbReference type="ChEBI" id="CHEBI:15636"/>
        <dbReference type="ChEBI" id="CHEBI:57451"/>
        <dbReference type="ChEBI" id="CHEBI:63528"/>
        <dbReference type="ChEBI" id="CHEBI:246422"/>
        <dbReference type="EC" id="2.1.1.45"/>
    </reaction>
</comment>
<feature type="non-terminal residue" evidence="21">
    <location>
        <position position="1"/>
    </location>
</feature>
<dbReference type="HAMAP" id="MF_00008">
    <property type="entry name" value="Thymidy_synth_bact"/>
    <property type="match status" value="1"/>
</dbReference>
<reference evidence="21 22" key="2">
    <citation type="journal article" date="2008" name="Nature">
        <title>The Phaeodactylum genome reveals the evolutionary history of diatom genomes.</title>
        <authorList>
            <person name="Bowler C."/>
            <person name="Allen A.E."/>
            <person name="Badger J.H."/>
            <person name="Grimwood J."/>
            <person name="Jabbari K."/>
            <person name="Kuo A."/>
            <person name="Maheswari U."/>
            <person name="Martens C."/>
            <person name="Maumus F."/>
            <person name="Otillar R.P."/>
            <person name="Rayko E."/>
            <person name="Salamov A."/>
            <person name="Vandepoele K."/>
            <person name="Beszteri B."/>
            <person name="Gruber A."/>
            <person name="Heijde M."/>
            <person name="Katinka M."/>
            <person name="Mock T."/>
            <person name="Valentin K."/>
            <person name="Verret F."/>
            <person name="Berges J.A."/>
            <person name="Brownlee C."/>
            <person name="Cadoret J.P."/>
            <person name="Chiovitti A."/>
            <person name="Choi C.J."/>
            <person name="Coesel S."/>
            <person name="De Martino A."/>
            <person name="Detter J.C."/>
            <person name="Durkin C."/>
            <person name="Falciatore A."/>
            <person name="Fournet J."/>
            <person name="Haruta M."/>
            <person name="Huysman M.J."/>
            <person name="Jenkins B.D."/>
            <person name="Jiroutova K."/>
            <person name="Jorgensen R.E."/>
            <person name="Joubert Y."/>
            <person name="Kaplan A."/>
            <person name="Kroger N."/>
            <person name="Kroth P.G."/>
            <person name="La Roche J."/>
            <person name="Lindquist E."/>
            <person name="Lommer M."/>
            <person name="Martin-Jezequel V."/>
            <person name="Lopez P.J."/>
            <person name="Lucas S."/>
            <person name="Mangogna M."/>
            <person name="McGinnis K."/>
            <person name="Medlin L.K."/>
            <person name="Montsant A."/>
            <person name="Oudot-Le Secq M.P."/>
            <person name="Napoli C."/>
            <person name="Obornik M."/>
            <person name="Parker M.S."/>
            <person name="Petit J.L."/>
            <person name="Porcel B.M."/>
            <person name="Poulsen N."/>
            <person name="Robison M."/>
            <person name="Rychlewski L."/>
            <person name="Rynearson T.A."/>
            <person name="Schmutz J."/>
            <person name="Shapiro H."/>
            <person name="Siaut M."/>
            <person name="Stanley M."/>
            <person name="Sussman M.R."/>
            <person name="Taylor A.R."/>
            <person name="Vardi A."/>
            <person name="von Dassow P."/>
            <person name="Vyverman W."/>
            <person name="Willis A."/>
            <person name="Wyrwicz L.S."/>
            <person name="Rokhsar D.S."/>
            <person name="Weissenbach J."/>
            <person name="Armbrust E.V."/>
            <person name="Green B.R."/>
            <person name="Van de Peer Y."/>
            <person name="Grigoriev I.V."/>
        </authorList>
    </citation>
    <scope>NUCLEOTIDE SEQUENCE [LARGE SCALE GENOMIC DNA]</scope>
    <source>
        <strain evidence="21 22">CCMP1335</strain>
    </source>
</reference>
<evidence type="ECO:0000256" key="2">
    <source>
        <dbReference type="ARBA" id="ARBA00006900"/>
    </source>
</evidence>
<evidence type="ECO:0000256" key="18">
    <source>
        <dbReference type="PROSITE-ProRule" id="PRU10016"/>
    </source>
</evidence>
<dbReference type="UniPathway" id="UPA00077">
    <property type="reaction ID" value="UER00158"/>
</dbReference>
<protein>
    <recommendedName>
        <fullName evidence="6">Bifunctional dihydrofolate reductase-thymidylate synthase</fullName>
        <ecNumber evidence="5">1.5.1.3</ecNumber>
        <ecNumber evidence="4">2.1.1.45</ecNumber>
    </recommendedName>
</protein>
<feature type="active site" evidence="17 18">
    <location>
        <position position="394"/>
    </location>
</feature>
<dbReference type="Pfam" id="PF00186">
    <property type="entry name" value="DHFR_1"/>
    <property type="match status" value="1"/>
</dbReference>
<evidence type="ECO:0000256" key="14">
    <source>
        <dbReference type="ARBA" id="ARBA00025154"/>
    </source>
</evidence>
<dbReference type="PROSITE" id="PS00091">
    <property type="entry name" value="THYMIDYLATE_SYNTHASE"/>
    <property type="match status" value="1"/>
</dbReference>
<evidence type="ECO:0000256" key="10">
    <source>
        <dbReference type="ARBA" id="ARBA00022727"/>
    </source>
</evidence>
<comment type="similarity">
    <text evidence="2">In the C-terminal section; belongs to the thymidylate synthase family.</text>
</comment>
<comment type="pathway">
    <text evidence="1">Cofactor biosynthesis; tetrahydrofolate biosynthesis; 5,6,7,8-tetrahydrofolate from 7,8-dihydrofolate: step 1/1.</text>
</comment>
<feature type="region of interest" description="Disordered" evidence="19">
    <location>
        <begin position="173"/>
        <end position="193"/>
    </location>
</feature>
<dbReference type="NCBIfam" id="TIGR03284">
    <property type="entry name" value="thym_sym"/>
    <property type="match status" value="1"/>
</dbReference>
<name>B5YMV7_THAPS</name>
<dbReference type="GO" id="GO:0006231">
    <property type="term" value="P:dTMP biosynthetic process"/>
    <property type="evidence" value="ECO:0000318"/>
    <property type="project" value="GO_Central"/>
</dbReference>
<evidence type="ECO:0000256" key="17">
    <source>
        <dbReference type="PIRSR" id="PIRSR000389-1"/>
    </source>
</evidence>
<dbReference type="InterPro" id="IPR000398">
    <property type="entry name" value="Thymidylate_synthase"/>
</dbReference>
<sequence length="516" mass="57911">VVAAAAGSRGIGHQGKLPWRLPGDMNHFKKVTTTPPSPGLTNAVIMGRKTWDSIPSKFRPLDGRVNVILSRKSAAGVEGVPMSTDDNNNNNNAEDVLVASSLEEAMQKLDGRANHGSTFIIGGGEIYSQGIKSGLVKRVIYTNVKGLAEDAKLDAFFPELTDSEWECVPFTPKDNAENEETENNHVSKKAKVAEEHEDAKSGLKYEFLEYIRRDNVDIPEGADVNPEEMQYLEICRDIIENGVRRGDRTGTGTLSKFGVQMRYSLRDNTLPLLTTKRTFWRGVAEELLWFVKGSTNANELADKNIHIWDGNGSREFLDSRGLQHREEGDLGPVYGFQWRHFGAEYKDMHADYTGQGVDQLADCIDKIINNPEDRRIVMSAWNPKDLDVMALPPCHMFCQFYVDTDRNEVSCQMYQRSADMGLGVPFNIASYALLTHMIAKVTGRKAGDFVHTIGDAHVYLNHVDALKEQLERKPRAFPKLKMKDGKDFNDIDGFEFDDFEVVGYKPHKTIKMKMAV</sequence>
<dbReference type="InParanoid" id="B5YMV7"/>
<keyword evidence="13" id="KW-0511">Multifunctional enzyme</keyword>
<evidence type="ECO:0000259" key="20">
    <source>
        <dbReference type="PROSITE" id="PS51330"/>
    </source>
</evidence>
<dbReference type="InterPro" id="IPR036926">
    <property type="entry name" value="Thymidate_synth/dCMP_Mease_sf"/>
</dbReference>
<evidence type="ECO:0000256" key="11">
    <source>
        <dbReference type="ARBA" id="ARBA00022857"/>
    </source>
</evidence>
<dbReference type="SUPFAM" id="SSF53597">
    <property type="entry name" value="Dihydrofolate reductase-like"/>
    <property type="match status" value="1"/>
</dbReference>
<dbReference type="InterPro" id="IPR001796">
    <property type="entry name" value="DHFR_dom"/>
</dbReference>
<dbReference type="Gene3D" id="3.30.572.10">
    <property type="entry name" value="Thymidylate synthase/dCMP hydroxymethylase domain"/>
    <property type="match status" value="1"/>
</dbReference>
<accession>B5YMV7</accession>
<feature type="non-terminal residue" evidence="21">
    <location>
        <position position="516"/>
    </location>
</feature>
<evidence type="ECO:0000256" key="19">
    <source>
        <dbReference type="SAM" id="MobiDB-lite"/>
    </source>
</evidence>
<evidence type="ECO:0000256" key="1">
    <source>
        <dbReference type="ARBA" id="ARBA00004903"/>
    </source>
</evidence>
<dbReference type="PIRSF" id="PIRSF000389">
    <property type="entry name" value="DHFR-TS"/>
    <property type="match status" value="1"/>
</dbReference>
<evidence type="ECO:0000256" key="6">
    <source>
        <dbReference type="ARBA" id="ARBA00019798"/>
    </source>
</evidence>
<dbReference type="EC" id="1.5.1.3" evidence="5"/>
<gene>
    <name evidence="21" type="primary">TMS1</name>
    <name evidence="21" type="ORF">THAPS_13647</name>
</gene>
<evidence type="ECO:0000256" key="4">
    <source>
        <dbReference type="ARBA" id="ARBA00011947"/>
    </source>
</evidence>
<comment type="catalytic activity">
    <reaction evidence="16">
        <text>(6S)-5,6,7,8-tetrahydrofolate + NADP(+) = 7,8-dihydrofolate + NADPH + H(+)</text>
        <dbReference type="Rhea" id="RHEA:15009"/>
        <dbReference type="ChEBI" id="CHEBI:15378"/>
        <dbReference type="ChEBI" id="CHEBI:57451"/>
        <dbReference type="ChEBI" id="CHEBI:57453"/>
        <dbReference type="ChEBI" id="CHEBI:57783"/>
        <dbReference type="ChEBI" id="CHEBI:58349"/>
        <dbReference type="EC" id="1.5.1.3"/>
    </reaction>
</comment>
<keyword evidence="22" id="KW-1185">Reference proteome</keyword>
<dbReference type="EC" id="2.1.1.45" evidence="4"/>
<dbReference type="eggNOG" id="KOG0673">
    <property type="taxonomic scope" value="Eukaryota"/>
</dbReference>
<dbReference type="InterPro" id="IPR024072">
    <property type="entry name" value="DHFR-like_dom_sf"/>
</dbReference>
<keyword evidence="12" id="KW-0560">Oxidoreductase</keyword>
<keyword evidence="11" id="KW-0521">NADP</keyword>
<dbReference type="GO" id="GO:0005829">
    <property type="term" value="C:cytosol"/>
    <property type="evidence" value="ECO:0000318"/>
    <property type="project" value="GO_Central"/>
</dbReference>
<dbReference type="AlphaFoldDB" id="B5YMV7"/>
<dbReference type="InterPro" id="IPR023451">
    <property type="entry name" value="Thymidate_synth/dCMP_Mease_dom"/>
</dbReference>
<evidence type="ECO:0000313" key="22">
    <source>
        <dbReference type="Proteomes" id="UP000001449"/>
    </source>
</evidence>
<evidence type="ECO:0000256" key="3">
    <source>
        <dbReference type="ARBA" id="ARBA00010176"/>
    </source>
</evidence>
<evidence type="ECO:0000256" key="7">
    <source>
        <dbReference type="ARBA" id="ARBA00022563"/>
    </source>
</evidence>
<dbReference type="FunFam" id="3.30.572.10:FF:000002">
    <property type="entry name" value="Possible thymidylate synthase"/>
    <property type="match status" value="1"/>
</dbReference>
<dbReference type="GO" id="GO:0005739">
    <property type="term" value="C:mitochondrion"/>
    <property type="evidence" value="ECO:0000318"/>
    <property type="project" value="GO_Central"/>
</dbReference>
<keyword evidence="7" id="KW-0554">One-carbon metabolism</keyword>
<dbReference type="RefSeq" id="XP_002295808.1">
    <property type="nucleotide sequence ID" value="XM_002295772.1"/>
</dbReference>
<dbReference type="InterPro" id="IPR020940">
    <property type="entry name" value="Thymidylate_synthase_AS"/>
</dbReference>
<dbReference type="PANTHER" id="PTHR11548:SF2">
    <property type="entry name" value="THYMIDYLATE SYNTHASE"/>
    <property type="match status" value="1"/>
</dbReference>
<dbReference type="InterPro" id="IPR045097">
    <property type="entry name" value="Thymidate_synth/dCMP_Mease"/>
</dbReference>
<dbReference type="FunCoup" id="B5YMV7">
    <property type="interactions" value="69"/>
</dbReference>
<dbReference type="GO" id="GO:0032259">
    <property type="term" value="P:methylation"/>
    <property type="evidence" value="ECO:0007669"/>
    <property type="project" value="UniProtKB-KW"/>
</dbReference>
<reference evidence="21 22" key="1">
    <citation type="journal article" date="2004" name="Science">
        <title>The genome of the diatom Thalassiosira pseudonana: ecology, evolution, and metabolism.</title>
        <authorList>
            <person name="Armbrust E.V."/>
            <person name="Berges J.A."/>
            <person name="Bowler C."/>
            <person name="Green B.R."/>
            <person name="Martinez D."/>
            <person name="Putnam N.H."/>
            <person name="Zhou S."/>
            <person name="Allen A.E."/>
            <person name="Apt K.E."/>
            <person name="Bechner M."/>
            <person name="Brzezinski M.A."/>
            <person name="Chaal B.K."/>
            <person name="Chiovitti A."/>
            <person name="Davis A.K."/>
            <person name="Demarest M.S."/>
            <person name="Detter J.C."/>
            <person name="Glavina T."/>
            <person name="Goodstein D."/>
            <person name="Hadi M.Z."/>
            <person name="Hellsten U."/>
            <person name="Hildebrand M."/>
            <person name="Jenkins B.D."/>
            <person name="Jurka J."/>
            <person name="Kapitonov V.V."/>
            <person name="Kroger N."/>
            <person name="Lau W.W."/>
            <person name="Lane T.W."/>
            <person name="Larimer F.W."/>
            <person name="Lippmeier J.C."/>
            <person name="Lucas S."/>
            <person name="Medina M."/>
            <person name="Montsant A."/>
            <person name="Obornik M."/>
            <person name="Parker M.S."/>
            <person name="Palenik B."/>
            <person name="Pazour G.J."/>
            <person name="Richardson P.M."/>
            <person name="Rynearson T.A."/>
            <person name="Saito M.A."/>
            <person name="Schwartz D.C."/>
            <person name="Thamatrakoln K."/>
            <person name="Valentin K."/>
            <person name="Vardi A."/>
            <person name="Wilkerson F.P."/>
            <person name="Rokhsar D.S."/>
        </authorList>
    </citation>
    <scope>NUCLEOTIDE SEQUENCE [LARGE SCALE GENOMIC DNA]</scope>
    <source>
        <strain evidence="21 22">CCMP1335</strain>
    </source>
</reference>
<keyword evidence="9 21" id="KW-0808">Transferase</keyword>
<dbReference type="STRING" id="35128.B5YMV7"/>
<evidence type="ECO:0000256" key="9">
    <source>
        <dbReference type="ARBA" id="ARBA00022679"/>
    </source>
</evidence>
<dbReference type="InterPro" id="IPR017925">
    <property type="entry name" value="DHFR_CS"/>
</dbReference>